<dbReference type="RefSeq" id="WP_267900152.1">
    <property type="nucleotide sequence ID" value="NZ_CP040396.1"/>
</dbReference>
<name>A0A4P8XLW9_9BACL</name>
<dbReference type="Proteomes" id="UP000300879">
    <property type="component" value="Chromosome"/>
</dbReference>
<accession>A0A4P8XLW9</accession>
<evidence type="ECO:0000256" key="1">
    <source>
        <dbReference type="SAM" id="Phobius"/>
    </source>
</evidence>
<dbReference type="EMBL" id="CP040396">
    <property type="protein sequence ID" value="QCT03423.1"/>
    <property type="molecule type" value="Genomic_DNA"/>
</dbReference>
<evidence type="ECO:0000313" key="2">
    <source>
        <dbReference type="EMBL" id="QCT03423.1"/>
    </source>
</evidence>
<proteinExistence type="predicted"/>
<gene>
    <name evidence="2" type="ORF">E6C60_2711</name>
</gene>
<keyword evidence="1" id="KW-0472">Membrane</keyword>
<evidence type="ECO:0000313" key="3">
    <source>
        <dbReference type="Proteomes" id="UP000300879"/>
    </source>
</evidence>
<protein>
    <submittedName>
        <fullName evidence="2">Uncharacterized protein</fullName>
    </submittedName>
</protein>
<sequence>MKIKKSTEKKIVVYVIIAAGLLVAVGALFLYGMKNFIELN</sequence>
<reference evidence="2 3" key="1">
    <citation type="submission" date="2019-05" db="EMBL/GenBank/DDBJ databases">
        <authorList>
            <person name="Chen C."/>
        </authorList>
    </citation>
    <scope>NUCLEOTIDE SEQUENCE [LARGE SCALE GENOMIC DNA]</scope>
    <source>
        <strain evidence="2 3">HB172198</strain>
    </source>
</reference>
<keyword evidence="3" id="KW-1185">Reference proteome</keyword>
<keyword evidence="1" id="KW-1133">Transmembrane helix</keyword>
<dbReference type="AlphaFoldDB" id="A0A4P8XLW9"/>
<keyword evidence="1" id="KW-0812">Transmembrane</keyword>
<feature type="transmembrane region" description="Helical" evidence="1">
    <location>
        <begin position="12"/>
        <end position="33"/>
    </location>
</feature>
<organism evidence="2 3">
    <name type="scientific">Paenibacillus algicola</name>
    <dbReference type="NCBI Taxonomy" id="2565926"/>
    <lineage>
        <taxon>Bacteria</taxon>
        <taxon>Bacillati</taxon>
        <taxon>Bacillota</taxon>
        <taxon>Bacilli</taxon>
        <taxon>Bacillales</taxon>
        <taxon>Paenibacillaceae</taxon>
        <taxon>Paenibacillus</taxon>
    </lineage>
</organism>
<dbReference type="KEGG" id="palo:E6C60_2711"/>